<evidence type="ECO:0000313" key="4">
    <source>
        <dbReference type="Proteomes" id="UP001063166"/>
    </source>
</evidence>
<organism evidence="3 4">
    <name type="scientific">Lyophyllum shimeji</name>
    <name type="common">Hon-shimeji</name>
    <name type="synonym">Tricholoma shimeji</name>
    <dbReference type="NCBI Taxonomy" id="47721"/>
    <lineage>
        <taxon>Eukaryota</taxon>
        <taxon>Fungi</taxon>
        <taxon>Dikarya</taxon>
        <taxon>Basidiomycota</taxon>
        <taxon>Agaricomycotina</taxon>
        <taxon>Agaricomycetes</taxon>
        <taxon>Agaricomycetidae</taxon>
        <taxon>Agaricales</taxon>
        <taxon>Tricholomatineae</taxon>
        <taxon>Lyophyllaceae</taxon>
        <taxon>Lyophyllum</taxon>
    </lineage>
</organism>
<feature type="domain" description="DUF7918" evidence="2">
    <location>
        <begin position="5"/>
        <end position="202"/>
    </location>
</feature>
<name>A0A9P3PSW7_LYOSH</name>
<evidence type="ECO:0000313" key="3">
    <source>
        <dbReference type="EMBL" id="GLB40681.1"/>
    </source>
</evidence>
<dbReference type="AlphaFoldDB" id="A0A9P3PSW7"/>
<feature type="compositionally biased region" description="Acidic residues" evidence="1">
    <location>
        <begin position="224"/>
        <end position="239"/>
    </location>
</feature>
<keyword evidence="4" id="KW-1185">Reference proteome</keyword>
<evidence type="ECO:0000256" key="1">
    <source>
        <dbReference type="SAM" id="MobiDB-lite"/>
    </source>
</evidence>
<accession>A0A9P3PSW7</accession>
<sequence>MQLLGFDAYITVDGAKLPEYEVKLDDGAKTATCWIPSQAGKSFAINWRPLQPRPFDLDGQTCIDGLSIGGKLLRRNLTILRSQDHCITSSTTSRPLSFSSIQLTDDDAYLNSENIENLGDIVLGISRVEITGETQPKNRSGHMDWKVHERSKKAMVHRIKLGEEVQRPDNNRVMSTETICTLATFTFKYRSIDVLRADGIAPLDAAAQSNTGCKRKAGKRGDASSEDENHESDGEDEAELQAQLRLIQAKLAKKRGKSKTKKIKTEPISVARPRLIPGEIIDLT</sequence>
<dbReference type="EMBL" id="BRPK01000008">
    <property type="protein sequence ID" value="GLB40681.1"/>
    <property type="molecule type" value="Genomic_DNA"/>
</dbReference>
<dbReference type="PANTHER" id="PTHR36223:SF1">
    <property type="entry name" value="TRANSCRIPTION ELONGATION FACTOR EAF N-TERMINAL DOMAIN-CONTAINING PROTEIN"/>
    <property type="match status" value="1"/>
</dbReference>
<reference evidence="3" key="1">
    <citation type="submission" date="2022-07" db="EMBL/GenBank/DDBJ databases">
        <title>The genome of Lyophyllum shimeji provides insight into the initial evolution of ectomycorrhizal fungal genome.</title>
        <authorList>
            <person name="Kobayashi Y."/>
            <person name="Shibata T."/>
            <person name="Hirakawa H."/>
            <person name="Shigenobu S."/>
            <person name="Nishiyama T."/>
            <person name="Yamada A."/>
            <person name="Hasebe M."/>
            <person name="Kawaguchi M."/>
        </authorList>
    </citation>
    <scope>NUCLEOTIDE SEQUENCE</scope>
    <source>
        <strain evidence="3">AT787</strain>
    </source>
</reference>
<dbReference type="Pfam" id="PF25534">
    <property type="entry name" value="DUF7918"/>
    <property type="match status" value="1"/>
</dbReference>
<feature type="region of interest" description="Disordered" evidence="1">
    <location>
        <begin position="210"/>
        <end position="239"/>
    </location>
</feature>
<gene>
    <name evidence="3" type="ORF">LshimejAT787_0805520</name>
</gene>
<protein>
    <recommendedName>
        <fullName evidence="2">DUF7918 domain-containing protein</fullName>
    </recommendedName>
</protein>
<dbReference type="Proteomes" id="UP001063166">
    <property type="component" value="Unassembled WGS sequence"/>
</dbReference>
<evidence type="ECO:0000259" key="2">
    <source>
        <dbReference type="Pfam" id="PF25534"/>
    </source>
</evidence>
<dbReference type="InterPro" id="IPR057678">
    <property type="entry name" value="DUF7918"/>
</dbReference>
<dbReference type="PANTHER" id="PTHR36223">
    <property type="entry name" value="BETA-LACTAMASE-TYPE TRANSPEPTIDASE FOLD DOMAIN CONTAINING PROTEIN"/>
    <property type="match status" value="1"/>
</dbReference>
<dbReference type="OrthoDB" id="3364132at2759"/>
<proteinExistence type="predicted"/>
<comment type="caution">
    <text evidence="3">The sequence shown here is derived from an EMBL/GenBank/DDBJ whole genome shotgun (WGS) entry which is preliminary data.</text>
</comment>